<feature type="region of interest" description="Disordered" evidence="1">
    <location>
        <begin position="205"/>
        <end position="263"/>
    </location>
</feature>
<name>A0A1Y1Y8I2_9PLEO</name>
<accession>A0A1Y1Y8I2</accession>
<dbReference type="PANTHER" id="PTHR38166:SF1">
    <property type="entry name" value="C2H2-TYPE DOMAIN-CONTAINING PROTEIN"/>
    <property type="match status" value="1"/>
</dbReference>
<evidence type="ECO:0000256" key="1">
    <source>
        <dbReference type="SAM" id="MobiDB-lite"/>
    </source>
</evidence>
<dbReference type="OrthoDB" id="4738706at2759"/>
<reference evidence="2 3" key="1">
    <citation type="submission" date="2016-07" db="EMBL/GenBank/DDBJ databases">
        <title>Pervasive Adenine N6-methylation of Active Genes in Fungi.</title>
        <authorList>
            <consortium name="DOE Joint Genome Institute"/>
            <person name="Mondo S.J."/>
            <person name="Dannebaum R.O."/>
            <person name="Kuo R.C."/>
            <person name="Labutti K."/>
            <person name="Haridas S."/>
            <person name="Kuo A."/>
            <person name="Salamov A."/>
            <person name="Ahrendt S.R."/>
            <person name="Lipzen A."/>
            <person name="Sullivan W."/>
            <person name="Andreopoulos W.B."/>
            <person name="Clum A."/>
            <person name="Lindquist E."/>
            <person name="Daum C."/>
            <person name="Ramamoorthy G.K."/>
            <person name="Gryganskyi A."/>
            <person name="Culley D."/>
            <person name="Magnuson J.K."/>
            <person name="James T.Y."/>
            <person name="O'Malley M.A."/>
            <person name="Stajich J.E."/>
            <person name="Spatafora J.W."/>
            <person name="Visel A."/>
            <person name="Grigoriev I.V."/>
        </authorList>
    </citation>
    <scope>NUCLEOTIDE SEQUENCE [LARGE SCALE GENOMIC DNA]</scope>
    <source>
        <strain evidence="2 3">CBS 115471</strain>
    </source>
</reference>
<dbReference type="AlphaFoldDB" id="A0A1Y1Y8I2"/>
<dbReference type="Proteomes" id="UP000193144">
    <property type="component" value="Unassembled WGS sequence"/>
</dbReference>
<comment type="caution">
    <text evidence="2">The sequence shown here is derived from an EMBL/GenBank/DDBJ whole genome shotgun (WGS) entry which is preliminary data.</text>
</comment>
<organism evidence="2 3">
    <name type="scientific">Clohesyomyces aquaticus</name>
    <dbReference type="NCBI Taxonomy" id="1231657"/>
    <lineage>
        <taxon>Eukaryota</taxon>
        <taxon>Fungi</taxon>
        <taxon>Dikarya</taxon>
        <taxon>Ascomycota</taxon>
        <taxon>Pezizomycotina</taxon>
        <taxon>Dothideomycetes</taxon>
        <taxon>Pleosporomycetidae</taxon>
        <taxon>Pleosporales</taxon>
        <taxon>Lindgomycetaceae</taxon>
        <taxon>Clohesyomyces</taxon>
    </lineage>
</organism>
<feature type="region of interest" description="Disordered" evidence="1">
    <location>
        <begin position="282"/>
        <end position="342"/>
    </location>
</feature>
<proteinExistence type="predicted"/>
<dbReference type="PANTHER" id="PTHR38166">
    <property type="entry name" value="C2H2-TYPE DOMAIN-CONTAINING PROTEIN-RELATED"/>
    <property type="match status" value="1"/>
</dbReference>
<dbReference type="EMBL" id="MCFA01000313">
    <property type="protein sequence ID" value="ORX94288.1"/>
    <property type="molecule type" value="Genomic_DNA"/>
</dbReference>
<evidence type="ECO:0000313" key="3">
    <source>
        <dbReference type="Proteomes" id="UP000193144"/>
    </source>
</evidence>
<sequence length="365" mass="40956">MEKSLRLACPFFKKDPASHMRGSCSGPGWDSVHRVKEHIYRAHSLPLRCPRCSEDVHDHQGLIEHLKKVDQCEPNNEPMASSSVNRNDNGISQDQIERLRKLSQRGRTQCEKWRGVYKFLFQVEDDSDIPSPFYEPIIPEKSLVDVCQQRFLVVMETELNRAVKEEMRAASERLNQRIPELLRMAQSNIREELHRIDGTAFVQQTLLPGGPSSASQGSSSHSVEQNSVTHRKTCHAEKDLSESTSQPLQPDEDSSCLGSEGSSYVFPESSVEARLYQSDLPACCGASDGEQGDSNGNAEHIDSNPGLSTHIADGTLSSQDQHAPLQTPDQIQPDDDTNNYSEWAQGLSDFLDLPEDFDWFSYQPK</sequence>
<gene>
    <name evidence="2" type="ORF">BCR34DRAFT_225845</name>
</gene>
<feature type="compositionally biased region" description="Low complexity" evidence="1">
    <location>
        <begin position="209"/>
        <end position="222"/>
    </location>
</feature>
<keyword evidence="3" id="KW-1185">Reference proteome</keyword>
<evidence type="ECO:0008006" key="4">
    <source>
        <dbReference type="Google" id="ProtNLM"/>
    </source>
</evidence>
<protein>
    <recommendedName>
        <fullName evidence="4">C2H2-type domain-containing protein</fullName>
    </recommendedName>
</protein>
<evidence type="ECO:0000313" key="2">
    <source>
        <dbReference type="EMBL" id="ORX94288.1"/>
    </source>
</evidence>